<dbReference type="InterPro" id="IPR029052">
    <property type="entry name" value="Metallo-depent_PP-like"/>
</dbReference>
<dbReference type="AlphaFoldDB" id="A0A381N369"/>
<organism evidence="1">
    <name type="scientific">marine metagenome</name>
    <dbReference type="NCBI Taxonomy" id="408172"/>
    <lineage>
        <taxon>unclassified sequences</taxon>
        <taxon>metagenomes</taxon>
        <taxon>ecological metagenomes</taxon>
    </lineage>
</organism>
<name>A0A381N369_9ZZZZ</name>
<gene>
    <name evidence="1" type="ORF">METZ01_LOCUS927</name>
</gene>
<reference evidence="1" key="1">
    <citation type="submission" date="2018-05" db="EMBL/GenBank/DDBJ databases">
        <authorList>
            <person name="Lanie J.A."/>
            <person name="Ng W.-L."/>
            <person name="Kazmierczak K.M."/>
            <person name="Andrzejewski T.M."/>
            <person name="Davidsen T.M."/>
            <person name="Wayne K.J."/>
            <person name="Tettelin H."/>
            <person name="Glass J.I."/>
            <person name="Rusch D."/>
            <person name="Podicherti R."/>
            <person name="Tsui H.-C.T."/>
            <person name="Winkler M.E."/>
        </authorList>
    </citation>
    <scope>NUCLEOTIDE SEQUENCE</scope>
</reference>
<dbReference type="Gene3D" id="3.60.21.10">
    <property type="match status" value="1"/>
</dbReference>
<evidence type="ECO:0000313" key="1">
    <source>
        <dbReference type="EMBL" id="SUZ48073.1"/>
    </source>
</evidence>
<feature type="non-terminal residue" evidence="1">
    <location>
        <position position="1"/>
    </location>
</feature>
<accession>A0A381N369</accession>
<proteinExistence type="predicted"/>
<protein>
    <submittedName>
        <fullName evidence="1">Uncharacterized protein</fullName>
    </submittedName>
</protein>
<dbReference type="EMBL" id="UINC01000050">
    <property type="protein sequence ID" value="SUZ48073.1"/>
    <property type="molecule type" value="Genomic_DNA"/>
</dbReference>
<sequence length="55" mass="5804">VIGSDKDAVLECFLTSLPNRLSVAASLRVSNVALVDVDGSTGKASLMKRIDRTVN</sequence>